<comment type="caution">
    <text evidence="2">The sequence shown here is derived from an EMBL/GenBank/DDBJ whole genome shotgun (WGS) entry which is preliminary data.</text>
</comment>
<protein>
    <submittedName>
        <fullName evidence="2">Uncharacterized protein</fullName>
    </submittedName>
</protein>
<evidence type="ECO:0000256" key="1">
    <source>
        <dbReference type="SAM" id="SignalP"/>
    </source>
</evidence>
<sequence length="138" mass="14587">MSVRLAVFAFVASIVGANIASAQAVDDLVGKWGLASYWKPEDAAKAPGWAKATCGSPYTITKSSTGNLMIHIADDPAQKEVKLSGKKLVPVDTKVAGGAAKHERTITRFEAGKSFELTWSNPGVGSRYGINVYVKCGK</sequence>
<reference evidence="3" key="1">
    <citation type="journal article" date="2019" name="Int. J. Syst. Evol. Microbiol.">
        <title>The Global Catalogue of Microorganisms (GCM) 10K type strain sequencing project: providing services to taxonomists for standard genome sequencing and annotation.</title>
        <authorList>
            <consortium name="The Broad Institute Genomics Platform"/>
            <consortium name="The Broad Institute Genome Sequencing Center for Infectious Disease"/>
            <person name="Wu L."/>
            <person name="Ma J."/>
        </authorList>
    </citation>
    <scope>NUCLEOTIDE SEQUENCE [LARGE SCALE GENOMIC DNA]</scope>
    <source>
        <strain evidence="3">CGMCC 1.16444</strain>
    </source>
</reference>
<proteinExistence type="predicted"/>
<keyword evidence="1" id="KW-0732">Signal</keyword>
<dbReference type="Proteomes" id="UP001595796">
    <property type="component" value="Unassembled WGS sequence"/>
</dbReference>
<evidence type="ECO:0000313" key="2">
    <source>
        <dbReference type="EMBL" id="MFC5066602.1"/>
    </source>
</evidence>
<organism evidence="2 3">
    <name type="scientific">Flaviflagellibacter deserti</name>
    <dbReference type="NCBI Taxonomy" id="2267266"/>
    <lineage>
        <taxon>Bacteria</taxon>
        <taxon>Pseudomonadati</taxon>
        <taxon>Pseudomonadota</taxon>
        <taxon>Alphaproteobacteria</taxon>
        <taxon>Hyphomicrobiales</taxon>
        <taxon>Flaviflagellibacter</taxon>
    </lineage>
</organism>
<gene>
    <name evidence="2" type="ORF">ACFPFW_01070</name>
</gene>
<keyword evidence="3" id="KW-1185">Reference proteome</keyword>
<dbReference type="RefSeq" id="WP_114955380.1">
    <property type="nucleotide sequence ID" value="NZ_JBHSJF010000001.1"/>
</dbReference>
<feature type="signal peptide" evidence="1">
    <location>
        <begin position="1"/>
        <end position="24"/>
    </location>
</feature>
<evidence type="ECO:0000313" key="3">
    <source>
        <dbReference type="Proteomes" id="UP001595796"/>
    </source>
</evidence>
<dbReference type="EMBL" id="JBHSJF010000001">
    <property type="protein sequence ID" value="MFC5066602.1"/>
    <property type="molecule type" value="Genomic_DNA"/>
</dbReference>
<name>A0ABV9YXR0_9HYPH</name>
<feature type="chain" id="PRO_5046595909" evidence="1">
    <location>
        <begin position="25"/>
        <end position="138"/>
    </location>
</feature>
<accession>A0ABV9YXR0</accession>